<dbReference type="RefSeq" id="WP_218320983.1">
    <property type="nucleotide sequence ID" value="NZ_JAEEGC010000059.1"/>
</dbReference>
<dbReference type="CDD" id="cd01188">
    <property type="entry name" value="INT_RitA_C_like"/>
    <property type="match status" value="1"/>
</dbReference>
<dbReference type="PROSITE" id="PS51900">
    <property type="entry name" value="CB"/>
    <property type="match status" value="1"/>
</dbReference>
<keyword evidence="1" id="KW-0238">DNA-binding</keyword>
<dbReference type="GO" id="GO:0006310">
    <property type="term" value="P:DNA recombination"/>
    <property type="evidence" value="ECO:0007669"/>
    <property type="project" value="InterPro"/>
</dbReference>
<dbReference type="PROSITE" id="PS51898">
    <property type="entry name" value="TYR_RECOMBINASE"/>
    <property type="match status" value="1"/>
</dbReference>
<dbReference type="Pfam" id="PF00589">
    <property type="entry name" value="Phage_integrase"/>
    <property type="match status" value="1"/>
</dbReference>
<evidence type="ECO:0000259" key="2">
    <source>
        <dbReference type="PROSITE" id="PS51898"/>
    </source>
</evidence>
<evidence type="ECO:0000259" key="3">
    <source>
        <dbReference type="PROSITE" id="PS51900"/>
    </source>
</evidence>
<protein>
    <submittedName>
        <fullName evidence="4">Tyrosine-type recombinase/integrase</fullName>
    </submittedName>
</protein>
<name>A0A949U0B7_9CLOT</name>
<dbReference type="PANTHER" id="PTHR30349">
    <property type="entry name" value="PHAGE INTEGRASE-RELATED"/>
    <property type="match status" value="1"/>
</dbReference>
<dbReference type="GO" id="GO:0003677">
    <property type="term" value="F:DNA binding"/>
    <property type="evidence" value="ECO:0007669"/>
    <property type="project" value="UniProtKB-UniRule"/>
</dbReference>
<comment type="caution">
    <text evidence="4">The sequence shown here is derived from an EMBL/GenBank/DDBJ whole genome shotgun (WGS) entry which is preliminary data.</text>
</comment>
<dbReference type="Proteomes" id="UP000694308">
    <property type="component" value="Unassembled WGS sequence"/>
</dbReference>
<evidence type="ECO:0000313" key="5">
    <source>
        <dbReference type="Proteomes" id="UP000694308"/>
    </source>
</evidence>
<feature type="domain" description="Core-binding (CB)" evidence="3">
    <location>
        <begin position="110"/>
        <end position="193"/>
    </location>
</feature>
<dbReference type="InterPro" id="IPR050090">
    <property type="entry name" value="Tyrosine_recombinase_XerCD"/>
</dbReference>
<keyword evidence="5" id="KW-1185">Reference proteome</keyword>
<proteinExistence type="predicted"/>
<evidence type="ECO:0000256" key="1">
    <source>
        <dbReference type="PROSITE-ProRule" id="PRU01248"/>
    </source>
</evidence>
<organism evidence="4 5">
    <name type="scientific">Clostridium thailandense</name>
    <dbReference type="NCBI Taxonomy" id="2794346"/>
    <lineage>
        <taxon>Bacteria</taxon>
        <taxon>Bacillati</taxon>
        <taxon>Bacillota</taxon>
        <taxon>Clostridia</taxon>
        <taxon>Eubacteriales</taxon>
        <taxon>Clostridiaceae</taxon>
        <taxon>Clostridium</taxon>
    </lineage>
</organism>
<dbReference type="InterPro" id="IPR002104">
    <property type="entry name" value="Integrase_catalytic"/>
</dbReference>
<dbReference type="EMBL" id="JAEEGC010000059">
    <property type="protein sequence ID" value="MBV7273914.1"/>
    <property type="molecule type" value="Genomic_DNA"/>
</dbReference>
<reference evidence="4" key="1">
    <citation type="submission" date="2020-12" db="EMBL/GenBank/DDBJ databases">
        <title>Clostridium thailandense sp. nov., a novel acetogenic bacterium isolated from peat land soil in Thailand.</title>
        <authorList>
            <person name="Chaikitkaew S."/>
            <person name="Birkeland N.K."/>
        </authorList>
    </citation>
    <scope>NUCLEOTIDE SEQUENCE</scope>
    <source>
        <strain evidence="4">PL3</strain>
    </source>
</reference>
<dbReference type="AlphaFoldDB" id="A0A949U0B7"/>
<feature type="domain" description="Tyr recombinase" evidence="2">
    <location>
        <begin position="216"/>
        <end position="400"/>
    </location>
</feature>
<dbReference type="GO" id="GO:0015074">
    <property type="term" value="P:DNA integration"/>
    <property type="evidence" value="ECO:0007669"/>
    <property type="project" value="InterPro"/>
</dbReference>
<dbReference type="PANTHER" id="PTHR30349:SF81">
    <property type="entry name" value="TYROSINE RECOMBINASE XERC"/>
    <property type="match status" value="1"/>
</dbReference>
<evidence type="ECO:0000313" key="4">
    <source>
        <dbReference type="EMBL" id="MBV7273914.1"/>
    </source>
</evidence>
<dbReference type="InterPro" id="IPR044068">
    <property type="entry name" value="CB"/>
</dbReference>
<gene>
    <name evidence="4" type="ORF">I6U48_13480</name>
</gene>
<sequence>MFKPTRTLSELIEAAEKELVKLNYGKGSISIAKSAWRKFELYANKHSSLYFTQELAMTFLREYYNYPDKEAKCHTTYVNAIANAIRKLGDLQLHGRFLSREKKKFVFITNDFQPAVDEFIVYCKKRNIVENSIDHNLKRLNHFFEYLSTIKITKPSEINAMHISGYMSSLSGYSRGTVKGEIYALRLFLRSIYFSGLSMIDLSNSIPKLKFPKGDKVPIIWESSNVEKLLESVDRGSPLGKRDYAILLLVVKLGLRDCDIRKLKLEDIKWRINRIEFIQSKTSQFLSLPLLPEIGDAIIDYLKYGRPNSDSQHIFIKHTAPYSSIHKTGNIVTKYLRIAKIPIDKTKSHGIHTLRHTLASRLLEKEVPLDIIAGILGHISINSAKEYMHIDIENLRKCAIELGECYE</sequence>
<accession>A0A949U0B7</accession>